<dbReference type="EMBL" id="NBNE01005232">
    <property type="protein sequence ID" value="OWZ03948.1"/>
    <property type="molecule type" value="Genomic_DNA"/>
</dbReference>
<dbReference type="OrthoDB" id="127208at2759"/>
<gene>
    <name evidence="1" type="ORF">PHMEG_00024239</name>
</gene>
<organism evidence="1 2">
    <name type="scientific">Phytophthora megakarya</name>
    <dbReference type="NCBI Taxonomy" id="4795"/>
    <lineage>
        <taxon>Eukaryota</taxon>
        <taxon>Sar</taxon>
        <taxon>Stramenopiles</taxon>
        <taxon>Oomycota</taxon>
        <taxon>Peronosporomycetes</taxon>
        <taxon>Peronosporales</taxon>
        <taxon>Peronosporaceae</taxon>
        <taxon>Phytophthora</taxon>
    </lineage>
</organism>
<protein>
    <submittedName>
        <fullName evidence="1">Uncharacterized protein</fullName>
    </submittedName>
</protein>
<reference evidence="2" key="1">
    <citation type="submission" date="2017-03" db="EMBL/GenBank/DDBJ databases">
        <title>Phytopthora megakarya and P. palmivora, two closely related causual agents of cacao black pod achieved similar genome size and gene model numbers by different mechanisms.</title>
        <authorList>
            <person name="Ali S."/>
            <person name="Shao J."/>
            <person name="Larry D.J."/>
            <person name="Kronmiller B."/>
            <person name="Shen D."/>
            <person name="Strem M.D."/>
            <person name="Melnick R.L."/>
            <person name="Guiltinan M.J."/>
            <person name="Tyler B.M."/>
            <person name="Meinhardt L.W."/>
            <person name="Bailey B.A."/>
        </authorList>
    </citation>
    <scope>NUCLEOTIDE SEQUENCE [LARGE SCALE GENOMIC DNA]</scope>
    <source>
        <strain evidence="2">zdho120</strain>
    </source>
</reference>
<sequence>MAVVGGPSGATTAVVQAAKLPVPSKPNTKKKAATTTAASTFAVAATDIDKPGLRATTRTANGTVAKTKEALLGEMLEQLEKAHIKHRDRAGVREKISSIEKQYREAEDFLKRDWCGYNEREGS</sequence>
<evidence type="ECO:0000313" key="2">
    <source>
        <dbReference type="Proteomes" id="UP000198211"/>
    </source>
</evidence>
<name>A0A225VGF3_9STRA</name>
<dbReference type="Proteomes" id="UP000198211">
    <property type="component" value="Unassembled WGS sequence"/>
</dbReference>
<keyword evidence="2" id="KW-1185">Reference proteome</keyword>
<comment type="caution">
    <text evidence="1">The sequence shown here is derived from an EMBL/GenBank/DDBJ whole genome shotgun (WGS) entry which is preliminary data.</text>
</comment>
<accession>A0A225VGF3</accession>
<dbReference type="AlphaFoldDB" id="A0A225VGF3"/>
<evidence type="ECO:0000313" key="1">
    <source>
        <dbReference type="EMBL" id="OWZ03948.1"/>
    </source>
</evidence>
<proteinExistence type="predicted"/>